<keyword evidence="2" id="KW-1185">Reference proteome</keyword>
<dbReference type="EMBL" id="APAT01000013">
    <property type="protein sequence ID" value="EMP56789.1"/>
    <property type="molecule type" value="Genomic_DNA"/>
</dbReference>
<evidence type="ECO:0000313" key="1">
    <source>
        <dbReference type="EMBL" id="EMP56789.1"/>
    </source>
</evidence>
<dbReference type="Pfam" id="PF13671">
    <property type="entry name" value="AAA_33"/>
    <property type="match status" value="1"/>
</dbReference>
<dbReference type="PATRIC" id="fig|1288826.3.peg.1097"/>
<dbReference type="Proteomes" id="UP000011960">
    <property type="component" value="Unassembled WGS sequence"/>
</dbReference>
<sequence>MVGGNGAGKSTFYRLFLEPLGMPFVNADVIAREMFPDDPEGHSYEAARHADAIREDIIVQGGSFCFETVFSHVSKVDFLAKARALGYQIILVVVHVSSVSLNRARIGQRVKEGGHSVPDDKVATRIPRTLDNVRKALPLCDQVRFLDNSSAQDPFVPLATLVEGETTFLIDSPPEWLLDILDPD</sequence>
<dbReference type="InterPro" id="IPR027417">
    <property type="entry name" value="P-loop_NTPase"/>
</dbReference>
<name>M7CUJ3_9GAMM</name>
<proteinExistence type="predicted"/>
<dbReference type="STRING" id="1288826.MSNKSG1_05626"/>
<gene>
    <name evidence="1" type="ORF">MSNKSG1_05626</name>
</gene>
<comment type="caution">
    <text evidence="1">The sequence shown here is derived from an EMBL/GenBank/DDBJ whole genome shotgun (WGS) entry which is preliminary data.</text>
</comment>
<protein>
    <recommendedName>
        <fullName evidence="3">UDP-N-acetylglucosamine kinase</fullName>
    </recommendedName>
</protein>
<reference evidence="1 2" key="1">
    <citation type="journal article" date="2013" name="Genome Announc.">
        <title>Genome Sequence of Hydrothermal Arsenic-Respiring Bacterium Marinobacter santoriniensis NKSG1T.</title>
        <authorList>
            <person name="Handley K.M."/>
            <person name="Upton M."/>
            <person name="Beatson S.A."/>
            <person name="Hery M."/>
            <person name="Lloyd J.R."/>
        </authorList>
    </citation>
    <scope>NUCLEOTIDE SEQUENCE [LARGE SCALE GENOMIC DNA]</scope>
    <source>
        <strain evidence="1 2">NKSG1</strain>
    </source>
</reference>
<dbReference type="PANTHER" id="PTHR39206:SF1">
    <property type="entry name" value="SLL8004 PROTEIN"/>
    <property type="match status" value="1"/>
</dbReference>
<accession>M7CUJ3</accession>
<evidence type="ECO:0000313" key="2">
    <source>
        <dbReference type="Proteomes" id="UP000011960"/>
    </source>
</evidence>
<evidence type="ECO:0008006" key="3">
    <source>
        <dbReference type="Google" id="ProtNLM"/>
    </source>
</evidence>
<dbReference type="Gene3D" id="3.40.50.300">
    <property type="entry name" value="P-loop containing nucleotide triphosphate hydrolases"/>
    <property type="match status" value="1"/>
</dbReference>
<dbReference type="SUPFAM" id="SSF52540">
    <property type="entry name" value="P-loop containing nucleoside triphosphate hydrolases"/>
    <property type="match status" value="1"/>
</dbReference>
<dbReference type="AlphaFoldDB" id="M7CUJ3"/>
<dbReference type="PANTHER" id="PTHR39206">
    <property type="entry name" value="SLL8004 PROTEIN"/>
    <property type="match status" value="1"/>
</dbReference>
<dbReference type="eggNOG" id="COG4185">
    <property type="taxonomic scope" value="Bacteria"/>
</dbReference>
<organism evidence="1 2">
    <name type="scientific">Marinobacter santoriniensis NKSG1</name>
    <dbReference type="NCBI Taxonomy" id="1288826"/>
    <lineage>
        <taxon>Bacteria</taxon>
        <taxon>Pseudomonadati</taxon>
        <taxon>Pseudomonadota</taxon>
        <taxon>Gammaproteobacteria</taxon>
        <taxon>Pseudomonadales</taxon>
        <taxon>Marinobacteraceae</taxon>
        <taxon>Marinobacter</taxon>
    </lineage>
</organism>